<sequence>MWDDVQALLTSLNITTPLTGLSPGKRQLAAMTMLAARNLIANNWKTNICPPLTQLKHKIQQFYVSERMSLNSPTKTLAFEKISEVWRKDWTKGGVTTGAQLVVMETMEILTMNVWHSDCKIIDERHDRQRDTFWDLQVPLRSLDQRGRAHCLPSLNSSLAGKLLRRLLSQ</sequence>
<name>A0AAD1RM34_PELCU</name>
<dbReference type="EMBL" id="OW240914">
    <property type="protein sequence ID" value="CAH2273128.1"/>
    <property type="molecule type" value="Genomic_DNA"/>
</dbReference>
<reference evidence="1" key="1">
    <citation type="submission" date="2022-03" db="EMBL/GenBank/DDBJ databases">
        <authorList>
            <person name="Alioto T."/>
            <person name="Alioto T."/>
            <person name="Gomez Garrido J."/>
        </authorList>
    </citation>
    <scope>NUCLEOTIDE SEQUENCE</scope>
</reference>
<proteinExistence type="predicted"/>
<dbReference type="Proteomes" id="UP001295444">
    <property type="component" value="Chromosome 03"/>
</dbReference>
<dbReference type="AlphaFoldDB" id="A0AAD1RM34"/>
<gene>
    <name evidence="1" type="ORF">PECUL_23A019318</name>
</gene>
<evidence type="ECO:0000313" key="1">
    <source>
        <dbReference type="EMBL" id="CAH2273128.1"/>
    </source>
</evidence>
<organism evidence="1 2">
    <name type="scientific">Pelobates cultripes</name>
    <name type="common">Western spadefoot toad</name>
    <dbReference type="NCBI Taxonomy" id="61616"/>
    <lineage>
        <taxon>Eukaryota</taxon>
        <taxon>Metazoa</taxon>
        <taxon>Chordata</taxon>
        <taxon>Craniata</taxon>
        <taxon>Vertebrata</taxon>
        <taxon>Euteleostomi</taxon>
        <taxon>Amphibia</taxon>
        <taxon>Batrachia</taxon>
        <taxon>Anura</taxon>
        <taxon>Pelobatoidea</taxon>
        <taxon>Pelobatidae</taxon>
        <taxon>Pelobates</taxon>
    </lineage>
</organism>
<evidence type="ECO:0000313" key="2">
    <source>
        <dbReference type="Proteomes" id="UP001295444"/>
    </source>
</evidence>
<protein>
    <submittedName>
        <fullName evidence="1">Uncharacterized protein</fullName>
    </submittedName>
</protein>
<keyword evidence="2" id="KW-1185">Reference proteome</keyword>
<accession>A0AAD1RM34</accession>